<keyword evidence="5" id="KW-0998">Cell outer membrane</keyword>
<dbReference type="Pfam" id="PF14322">
    <property type="entry name" value="SusD-like_3"/>
    <property type="match status" value="1"/>
</dbReference>
<dbReference type="InterPro" id="IPR012944">
    <property type="entry name" value="SusD_RagB_dom"/>
</dbReference>
<evidence type="ECO:0000259" key="7">
    <source>
        <dbReference type="Pfam" id="PF07980"/>
    </source>
</evidence>
<evidence type="ECO:0000256" key="4">
    <source>
        <dbReference type="ARBA" id="ARBA00023136"/>
    </source>
</evidence>
<dbReference type="GO" id="GO:0009279">
    <property type="term" value="C:cell outer membrane"/>
    <property type="evidence" value="ECO:0007669"/>
    <property type="project" value="UniProtKB-SubCell"/>
</dbReference>
<proteinExistence type="inferred from homology"/>
<keyword evidence="10" id="KW-1185">Reference proteome</keyword>
<evidence type="ECO:0000259" key="8">
    <source>
        <dbReference type="Pfam" id="PF14322"/>
    </source>
</evidence>
<dbReference type="RefSeq" id="WP_162277715.1">
    <property type="nucleotide sequence ID" value="NZ_FOBB01000012.1"/>
</dbReference>
<organism evidence="9 10">
    <name type="scientific">Chitinophaga rupis</name>
    <dbReference type="NCBI Taxonomy" id="573321"/>
    <lineage>
        <taxon>Bacteria</taxon>
        <taxon>Pseudomonadati</taxon>
        <taxon>Bacteroidota</taxon>
        <taxon>Chitinophagia</taxon>
        <taxon>Chitinophagales</taxon>
        <taxon>Chitinophagaceae</taxon>
        <taxon>Chitinophaga</taxon>
    </lineage>
</organism>
<sequence>MNKFHGKCNLFKITFKYFKATIIYIMITCCSGFLTVESPKNELVSEEVFRDPSTANAAMLAIFSQMCNELGGPYSISLYTGYTSDELNCHSTDPNLKMFYNNKILPGNEYLLQELWSPGYKYIYGCNAIIEQLGKQKAIPVALSNQLIGEAKFIRAFWHFYLLNFFDAIPLIISTDYTVNSVSSRFSKKVVYQQIINDLRDAAELLTETYVAVDGISKSETRVRPNRWVAYALLSRVYLYNDEYSNAVKISSLLIDNNPNFRLLKDLNTVFLVGSVETIWSLQPSNKSGFNTQEGRNYILTSIPQIMGSSQTSTISDHLWNAFEKNDQRRVEWISSFQNYRFPYKYKVAVGSELNEYSVVLRLAEQYLIRSESKAQQGLYEEAVRDLNTIRNRSGLGDYSGPLDKNSILESIQHERQVELFTEWGHRWFDLRRTNGIDSIMIQAMSEKKSTWSSYERNYPIPQLERDKNPNLDQNNGY</sequence>
<dbReference type="Gene3D" id="1.25.40.390">
    <property type="match status" value="1"/>
</dbReference>
<evidence type="ECO:0000256" key="6">
    <source>
        <dbReference type="SAM" id="Phobius"/>
    </source>
</evidence>
<feature type="domain" description="RagB/SusD" evidence="7">
    <location>
        <begin position="345"/>
        <end position="478"/>
    </location>
</feature>
<keyword evidence="4 6" id="KW-0472">Membrane</keyword>
<dbReference type="InterPro" id="IPR011990">
    <property type="entry name" value="TPR-like_helical_dom_sf"/>
</dbReference>
<dbReference type="Pfam" id="PF07980">
    <property type="entry name" value="SusD_RagB"/>
    <property type="match status" value="1"/>
</dbReference>
<keyword evidence="6" id="KW-0812">Transmembrane</keyword>
<feature type="domain" description="SusD-like N-terminal" evidence="8">
    <location>
        <begin position="77"/>
        <end position="239"/>
    </location>
</feature>
<evidence type="ECO:0000256" key="5">
    <source>
        <dbReference type="ARBA" id="ARBA00023237"/>
    </source>
</evidence>
<evidence type="ECO:0000313" key="9">
    <source>
        <dbReference type="EMBL" id="SEN72179.1"/>
    </source>
</evidence>
<evidence type="ECO:0000313" key="10">
    <source>
        <dbReference type="Proteomes" id="UP000198984"/>
    </source>
</evidence>
<comment type="subcellular location">
    <subcellularLocation>
        <location evidence="1">Cell outer membrane</location>
    </subcellularLocation>
</comment>
<reference evidence="9 10" key="1">
    <citation type="submission" date="2016-10" db="EMBL/GenBank/DDBJ databases">
        <authorList>
            <person name="de Groot N.N."/>
        </authorList>
    </citation>
    <scope>NUCLEOTIDE SEQUENCE [LARGE SCALE GENOMIC DNA]</scope>
    <source>
        <strain evidence="9 10">DSM 21039</strain>
    </source>
</reference>
<protein>
    <submittedName>
        <fullName evidence="9">SusD family protein</fullName>
    </submittedName>
</protein>
<dbReference type="Proteomes" id="UP000198984">
    <property type="component" value="Unassembled WGS sequence"/>
</dbReference>
<dbReference type="OrthoDB" id="625727at2"/>
<dbReference type="InterPro" id="IPR033985">
    <property type="entry name" value="SusD-like_N"/>
</dbReference>
<keyword evidence="6" id="KW-1133">Transmembrane helix</keyword>
<feature type="transmembrane region" description="Helical" evidence="6">
    <location>
        <begin position="17"/>
        <end position="36"/>
    </location>
</feature>
<accession>A0A1H8IV01</accession>
<dbReference type="CDD" id="cd08977">
    <property type="entry name" value="SusD"/>
    <property type="match status" value="1"/>
</dbReference>
<evidence type="ECO:0000256" key="3">
    <source>
        <dbReference type="ARBA" id="ARBA00022729"/>
    </source>
</evidence>
<name>A0A1H8IV01_9BACT</name>
<gene>
    <name evidence="9" type="ORF">SAMN04488505_11286</name>
</gene>
<dbReference type="SUPFAM" id="SSF48452">
    <property type="entry name" value="TPR-like"/>
    <property type="match status" value="1"/>
</dbReference>
<evidence type="ECO:0000256" key="2">
    <source>
        <dbReference type="ARBA" id="ARBA00006275"/>
    </source>
</evidence>
<dbReference type="AlphaFoldDB" id="A0A1H8IV01"/>
<dbReference type="STRING" id="573321.SAMN04488505_11286"/>
<evidence type="ECO:0000256" key="1">
    <source>
        <dbReference type="ARBA" id="ARBA00004442"/>
    </source>
</evidence>
<dbReference type="EMBL" id="FOBB01000012">
    <property type="protein sequence ID" value="SEN72179.1"/>
    <property type="molecule type" value="Genomic_DNA"/>
</dbReference>
<keyword evidence="3" id="KW-0732">Signal</keyword>
<comment type="similarity">
    <text evidence="2">Belongs to the SusD family.</text>
</comment>